<dbReference type="AlphaFoldDB" id="A0A3B6JL51"/>
<feature type="compositionally biased region" description="Gly residues" evidence="1">
    <location>
        <begin position="299"/>
        <end position="316"/>
    </location>
</feature>
<reference evidence="2" key="1">
    <citation type="submission" date="2018-08" db="EMBL/GenBank/DDBJ databases">
        <authorList>
            <person name="Rossello M."/>
        </authorList>
    </citation>
    <scope>NUCLEOTIDE SEQUENCE [LARGE SCALE GENOMIC DNA]</scope>
    <source>
        <strain evidence="2">cv. Chinese Spring</strain>
    </source>
</reference>
<protein>
    <submittedName>
        <fullName evidence="2">Uncharacterized protein</fullName>
    </submittedName>
</protein>
<dbReference type="Proteomes" id="UP000019116">
    <property type="component" value="Chromosome 4D"/>
</dbReference>
<feature type="compositionally biased region" description="Basic and acidic residues" evidence="1">
    <location>
        <begin position="496"/>
        <end position="507"/>
    </location>
</feature>
<name>A0A3B6JL51_WHEAT</name>
<accession>A0A3B6JL51</accession>
<organism evidence="2">
    <name type="scientific">Triticum aestivum</name>
    <name type="common">Wheat</name>
    <dbReference type="NCBI Taxonomy" id="4565"/>
    <lineage>
        <taxon>Eukaryota</taxon>
        <taxon>Viridiplantae</taxon>
        <taxon>Streptophyta</taxon>
        <taxon>Embryophyta</taxon>
        <taxon>Tracheophyta</taxon>
        <taxon>Spermatophyta</taxon>
        <taxon>Magnoliopsida</taxon>
        <taxon>Liliopsida</taxon>
        <taxon>Poales</taxon>
        <taxon>Poaceae</taxon>
        <taxon>BOP clade</taxon>
        <taxon>Pooideae</taxon>
        <taxon>Triticodae</taxon>
        <taxon>Triticeae</taxon>
        <taxon>Triticinae</taxon>
        <taxon>Triticum</taxon>
    </lineage>
</organism>
<dbReference type="EnsemblPlants" id="TraesCS4D02G230500.1">
    <property type="protein sequence ID" value="TraesCS4D02G230500.1.cds1"/>
    <property type="gene ID" value="TraesCS4D02G230500"/>
</dbReference>
<feature type="region of interest" description="Disordered" evidence="1">
    <location>
        <begin position="220"/>
        <end position="243"/>
    </location>
</feature>
<proteinExistence type="predicted"/>
<reference evidence="2" key="2">
    <citation type="submission" date="2018-10" db="UniProtKB">
        <authorList>
            <consortium name="EnsemblPlants"/>
        </authorList>
    </citation>
    <scope>IDENTIFICATION</scope>
</reference>
<evidence type="ECO:0000313" key="3">
    <source>
        <dbReference type="Proteomes" id="UP000019116"/>
    </source>
</evidence>
<feature type="compositionally biased region" description="Gly residues" evidence="1">
    <location>
        <begin position="223"/>
        <end position="232"/>
    </location>
</feature>
<dbReference type="Gramene" id="TraesCS4D02G230500.1">
    <property type="protein sequence ID" value="TraesCS4D02G230500.1.cds1"/>
    <property type="gene ID" value="TraesCS4D02G230500"/>
</dbReference>
<evidence type="ECO:0000313" key="2">
    <source>
        <dbReference type="EnsemblPlants" id="TraesCS4D02G230500.1.cds1"/>
    </source>
</evidence>
<keyword evidence="3" id="KW-1185">Reference proteome</keyword>
<feature type="region of interest" description="Disordered" evidence="1">
    <location>
        <begin position="298"/>
        <end position="318"/>
    </location>
</feature>
<evidence type="ECO:0000256" key="1">
    <source>
        <dbReference type="SAM" id="MobiDB-lite"/>
    </source>
</evidence>
<feature type="region of interest" description="Disordered" evidence="1">
    <location>
        <begin position="483"/>
        <end position="515"/>
    </location>
</feature>
<sequence>MAATKTLELHLSRPYRPLECRAWSDQVPLQTARSMAPMAANVTTDPAAGICSTVKLVAHRAHTCATEPFVAGANLTLAIVHRQHALAVEVAAPCHEEHLHELAAWYAALAGDKRGRTSLDGHQDLQLRPVGPRQCLGRQVRPALQPPLQAGQLVPLLRSINHAPHRRPQHLQRLAGELLQHMRHGRHRVRHDVPQDPIRPRRMPAAAAVKAATRAGRRHLGGELSGEEGGGALLHRRRGEGDAAVPHGAEIESAVHGAVGALPGGVDVGGVVREGAAGVVREHGVGVGHVVGVDAPGAARGGAVGPPGGRRGGGAGRRCPEISIGGGDRREVLLLLRLRLPLPGPVGREGERELEGVEAGLLPADHGGIVPGGIAALGRGEMEEVALDAELGVGGVGRGVGGGVGVGRGGGPRCCCRCGRGSSGLGGGGGCEGGLVAEVAAEGELAVGEGLVGGRRRGAGVLGSVGVAEHGRRIRGDFLRAAAGRSDGGGLGLTSARRDAEMGRKDGTAGGGRKL</sequence>